<dbReference type="GO" id="GO:0016020">
    <property type="term" value="C:membrane"/>
    <property type="evidence" value="ECO:0007669"/>
    <property type="project" value="UniProtKB-SubCell"/>
</dbReference>
<dbReference type="AlphaFoldDB" id="X0YHR1"/>
<sequence length="74" mass="8191">LTVLLNVILAFFNLIPIPPLDGSGVVMGLISEEAAQKYEQIRPYGFFILILLIMTGFIGRILGVVLRIVNSLIY</sequence>
<comment type="subcellular location">
    <subcellularLocation>
        <location evidence="1">Membrane</location>
        <topology evidence="1">Multi-pass membrane protein</topology>
    </subcellularLocation>
</comment>
<evidence type="ECO:0000259" key="6">
    <source>
        <dbReference type="Pfam" id="PF02163"/>
    </source>
</evidence>
<keyword evidence="2 5" id="KW-0812">Transmembrane</keyword>
<evidence type="ECO:0000256" key="4">
    <source>
        <dbReference type="ARBA" id="ARBA00023136"/>
    </source>
</evidence>
<gene>
    <name evidence="7" type="ORF">S01H1_76988</name>
</gene>
<comment type="caution">
    <text evidence="7">The sequence shown here is derived from an EMBL/GenBank/DDBJ whole genome shotgun (WGS) entry which is preliminary data.</text>
</comment>
<feature type="non-terminal residue" evidence="7">
    <location>
        <position position="1"/>
    </location>
</feature>
<evidence type="ECO:0000256" key="1">
    <source>
        <dbReference type="ARBA" id="ARBA00004141"/>
    </source>
</evidence>
<proteinExistence type="predicted"/>
<dbReference type="InterPro" id="IPR052348">
    <property type="entry name" value="Metallopeptidase_M50B"/>
</dbReference>
<dbReference type="PANTHER" id="PTHR35864">
    <property type="entry name" value="ZINC METALLOPROTEASE MJ0611-RELATED"/>
    <property type="match status" value="1"/>
</dbReference>
<keyword evidence="4 5" id="KW-0472">Membrane</keyword>
<dbReference type="EMBL" id="BARS01051723">
    <property type="protein sequence ID" value="GAG48138.1"/>
    <property type="molecule type" value="Genomic_DNA"/>
</dbReference>
<organism evidence="7">
    <name type="scientific">marine sediment metagenome</name>
    <dbReference type="NCBI Taxonomy" id="412755"/>
    <lineage>
        <taxon>unclassified sequences</taxon>
        <taxon>metagenomes</taxon>
        <taxon>ecological metagenomes</taxon>
    </lineage>
</organism>
<dbReference type="Pfam" id="PF02163">
    <property type="entry name" value="Peptidase_M50"/>
    <property type="match status" value="1"/>
</dbReference>
<accession>X0YHR1</accession>
<name>X0YHR1_9ZZZZ</name>
<keyword evidence="3 5" id="KW-1133">Transmembrane helix</keyword>
<evidence type="ECO:0000256" key="2">
    <source>
        <dbReference type="ARBA" id="ARBA00022692"/>
    </source>
</evidence>
<feature type="transmembrane region" description="Helical" evidence="5">
    <location>
        <begin position="46"/>
        <end position="69"/>
    </location>
</feature>
<feature type="domain" description="Peptidase M50" evidence="6">
    <location>
        <begin position="2"/>
        <end position="51"/>
    </location>
</feature>
<dbReference type="PANTHER" id="PTHR35864:SF1">
    <property type="entry name" value="ZINC METALLOPROTEASE YWHC-RELATED"/>
    <property type="match status" value="1"/>
</dbReference>
<dbReference type="InterPro" id="IPR008915">
    <property type="entry name" value="Peptidase_M50"/>
</dbReference>
<dbReference type="GO" id="GO:0006508">
    <property type="term" value="P:proteolysis"/>
    <property type="evidence" value="ECO:0007669"/>
    <property type="project" value="InterPro"/>
</dbReference>
<evidence type="ECO:0000313" key="7">
    <source>
        <dbReference type="EMBL" id="GAG48138.1"/>
    </source>
</evidence>
<evidence type="ECO:0000256" key="3">
    <source>
        <dbReference type="ARBA" id="ARBA00022989"/>
    </source>
</evidence>
<reference evidence="7" key="1">
    <citation type="journal article" date="2014" name="Front. Microbiol.">
        <title>High frequency of phylogenetically diverse reductive dehalogenase-homologous genes in deep subseafloor sedimentary metagenomes.</title>
        <authorList>
            <person name="Kawai M."/>
            <person name="Futagami T."/>
            <person name="Toyoda A."/>
            <person name="Takaki Y."/>
            <person name="Nishi S."/>
            <person name="Hori S."/>
            <person name="Arai W."/>
            <person name="Tsubouchi T."/>
            <person name="Morono Y."/>
            <person name="Uchiyama I."/>
            <person name="Ito T."/>
            <person name="Fujiyama A."/>
            <person name="Inagaki F."/>
            <person name="Takami H."/>
        </authorList>
    </citation>
    <scope>NUCLEOTIDE SEQUENCE</scope>
    <source>
        <strain evidence="7">Expedition CK06-06</strain>
    </source>
</reference>
<protein>
    <recommendedName>
        <fullName evidence="6">Peptidase M50 domain-containing protein</fullName>
    </recommendedName>
</protein>
<evidence type="ECO:0000256" key="5">
    <source>
        <dbReference type="SAM" id="Phobius"/>
    </source>
</evidence>